<dbReference type="PANTHER" id="PTHR47618">
    <property type="entry name" value="BIFUNCTIONAL OLIGORIBONUCLEASE AND PAP PHOSPHATASE NRNA"/>
    <property type="match status" value="1"/>
</dbReference>
<sequence>MPEFIKIKNIIDEAINITILTKINADEDATAAALALYFSLKNLNKNVNLPAVKKLPPPLFFLLKQLQQKTFLISLKKDVSEIYYKKIQSGINLYLKPKTEQINLEDFSFKNILAREFNNFGEASPFPRIDTLITLGLQNFQEVEKFLNGALSQPYPAKILNVDNNFLNQRFGEINLIKPYSSLSQAIAYLLKNLDEKLINKITADCLLAGMVSSAGNFQKPKITQEILPTINWLIKKGGNLQLMHEGKGERPLARAKILDRVLKKLSFLKEQSLYFSSLTEKDFRETESCSKDLSFIVEKVKFFLKIPSFLLLWESYSSKLTVKGIFYSKERKLLKKIKENFEGTSRGDGTLFLVRESNILTAQKEVLKTLT</sequence>
<dbReference type="Gene3D" id="3.90.1640.10">
    <property type="entry name" value="inorganic pyrophosphatase (n-terminal core)"/>
    <property type="match status" value="2"/>
</dbReference>
<dbReference type="InterPro" id="IPR038763">
    <property type="entry name" value="DHH_sf"/>
</dbReference>
<gene>
    <name evidence="1" type="ORF">COV62_01775</name>
</gene>
<evidence type="ECO:0000313" key="2">
    <source>
        <dbReference type="Proteomes" id="UP000231139"/>
    </source>
</evidence>
<dbReference type="Proteomes" id="UP000231139">
    <property type="component" value="Unassembled WGS sequence"/>
</dbReference>
<dbReference type="EMBL" id="PCWK01000042">
    <property type="protein sequence ID" value="PIR02312.1"/>
    <property type="molecule type" value="Genomic_DNA"/>
</dbReference>
<evidence type="ECO:0000313" key="1">
    <source>
        <dbReference type="EMBL" id="PIR02312.1"/>
    </source>
</evidence>
<proteinExistence type="predicted"/>
<dbReference type="AlphaFoldDB" id="A0A2H0N086"/>
<dbReference type="PANTHER" id="PTHR47618:SF1">
    <property type="entry name" value="BIFUNCTIONAL OLIGORIBONUCLEASE AND PAP PHOSPHATASE NRNA"/>
    <property type="match status" value="1"/>
</dbReference>
<reference evidence="1 2" key="1">
    <citation type="submission" date="2017-09" db="EMBL/GenBank/DDBJ databases">
        <title>Depth-based differentiation of microbial function through sediment-hosted aquifers and enrichment of novel symbionts in the deep terrestrial subsurface.</title>
        <authorList>
            <person name="Probst A.J."/>
            <person name="Ladd B."/>
            <person name="Jarett J.K."/>
            <person name="Geller-Mcgrath D.E."/>
            <person name="Sieber C.M."/>
            <person name="Emerson J.B."/>
            <person name="Anantharaman K."/>
            <person name="Thomas B.C."/>
            <person name="Malmstrom R."/>
            <person name="Stieglmeier M."/>
            <person name="Klingl A."/>
            <person name="Woyke T."/>
            <person name="Ryan C.M."/>
            <person name="Banfield J.F."/>
        </authorList>
    </citation>
    <scope>NUCLEOTIDE SEQUENCE [LARGE SCALE GENOMIC DNA]</scope>
    <source>
        <strain evidence="1">CG11_big_fil_rev_8_21_14_0_20_35_11</strain>
    </source>
</reference>
<name>A0A2H0N086_9BACT</name>
<protein>
    <recommendedName>
        <fullName evidence="3">DHHA1 domain-containing protein</fullName>
    </recommendedName>
</protein>
<dbReference type="InterPro" id="IPR051319">
    <property type="entry name" value="Oligoribo/pAp-PDE_c-di-AMP_PDE"/>
</dbReference>
<accession>A0A2H0N086</accession>
<evidence type="ECO:0008006" key="3">
    <source>
        <dbReference type="Google" id="ProtNLM"/>
    </source>
</evidence>
<organism evidence="1 2">
    <name type="scientific">Candidatus Nealsonbacteria bacterium CG11_big_fil_rev_8_21_14_0_20_35_11</name>
    <dbReference type="NCBI Taxonomy" id="1974713"/>
    <lineage>
        <taxon>Bacteria</taxon>
        <taxon>Candidatus Nealsoniibacteriota</taxon>
    </lineage>
</organism>
<comment type="caution">
    <text evidence="1">The sequence shown here is derived from an EMBL/GenBank/DDBJ whole genome shotgun (WGS) entry which is preliminary data.</text>
</comment>
<dbReference type="SUPFAM" id="SSF64182">
    <property type="entry name" value="DHH phosphoesterases"/>
    <property type="match status" value="1"/>
</dbReference>